<dbReference type="EMBL" id="AP019620">
    <property type="protein sequence ID" value="BBJ46918.1"/>
    <property type="molecule type" value="Genomic_DNA"/>
</dbReference>
<feature type="domain" description="Methyltransferase type 12" evidence="2">
    <location>
        <begin position="83"/>
        <end position="182"/>
    </location>
</feature>
<organism evidence="3 4">
    <name type="scientific">Streptomyces antimycoticus</name>
    <dbReference type="NCBI Taxonomy" id="68175"/>
    <lineage>
        <taxon>Bacteria</taxon>
        <taxon>Bacillati</taxon>
        <taxon>Actinomycetota</taxon>
        <taxon>Actinomycetes</taxon>
        <taxon>Kitasatosporales</taxon>
        <taxon>Streptomycetaceae</taxon>
        <taxon>Streptomyces</taxon>
        <taxon>Streptomyces violaceusniger group</taxon>
    </lineage>
</organism>
<gene>
    <name evidence="3" type="ORF">SSPO_096360</name>
</gene>
<dbReference type="InterPro" id="IPR013217">
    <property type="entry name" value="Methyltransf_12"/>
</dbReference>
<dbReference type="AlphaFoldDB" id="A0A499V3F9"/>
<evidence type="ECO:0000259" key="2">
    <source>
        <dbReference type="Pfam" id="PF08242"/>
    </source>
</evidence>
<evidence type="ECO:0000313" key="4">
    <source>
        <dbReference type="Proteomes" id="UP000463951"/>
    </source>
</evidence>
<evidence type="ECO:0000256" key="1">
    <source>
        <dbReference type="SAM" id="MobiDB-lite"/>
    </source>
</evidence>
<dbReference type="Gene3D" id="3.40.50.150">
    <property type="entry name" value="Vaccinia Virus protein VP39"/>
    <property type="match status" value="1"/>
</dbReference>
<sequence length="284" mass="30656">MTAITATPRERAADSPSPLSQARPTCCLAGHAPCHSESTDRPARPGSYAVTAEFYDILQADEDERLVRDLYGREVAKAGLGVLDIGAGTGRVTLMSLAESRVGVHAVEPARAMRTSLMTRLAALPARQRERVTVHPHTLDEAALRAVADVAVCHNAVACLPPAARRALWPAIGAALVPGGSLFLQLPPARLPARSVERVLPEQRVGEHAYGGHMVMSAAGDRIRTRVDYWVRGAEGVLREHTETFWMWPASRSRMIDDLALHGFVPSPGHDDPGVLAVTLRSPW</sequence>
<dbReference type="SUPFAM" id="SSF53335">
    <property type="entry name" value="S-adenosyl-L-methionine-dependent methyltransferases"/>
    <property type="match status" value="1"/>
</dbReference>
<evidence type="ECO:0000313" key="3">
    <source>
        <dbReference type="EMBL" id="BBJ46918.1"/>
    </source>
</evidence>
<dbReference type="CDD" id="cd02440">
    <property type="entry name" value="AdoMet_MTases"/>
    <property type="match status" value="1"/>
</dbReference>
<accession>A0A499V3F9</accession>
<reference evidence="3 4" key="1">
    <citation type="journal article" date="2020" name="Int. J. Syst. Evol. Microbiol.">
        <title>Reclassification of Streptomyces castelarensis and Streptomyces sporoclivatus as later heterotypic synonyms of Streptomyces antimycoticus.</title>
        <authorList>
            <person name="Komaki H."/>
            <person name="Tamura T."/>
        </authorList>
    </citation>
    <scope>NUCLEOTIDE SEQUENCE [LARGE SCALE GENOMIC DNA]</scope>
    <source>
        <strain evidence="3 4">NBRC 100767</strain>
    </source>
</reference>
<dbReference type="Proteomes" id="UP000463951">
    <property type="component" value="Chromosome"/>
</dbReference>
<proteinExistence type="predicted"/>
<name>A0A499V3F9_9ACTN</name>
<feature type="region of interest" description="Disordered" evidence="1">
    <location>
        <begin position="1"/>
        <end position="21"/>
    </location>
</feature>
<dbReference type="InterPro" id="IPR029063">
    <property type="entry name" value="SAM-dependent_MTases_sf"/>
</dbReference>
<protein>
    <recommendedName>
        <fullName evidence="2">Methyltransferase type 12 domain-containing protein</fullName>
    </recommendedName>
</protein>
<dbReference type="Pfam" id="PF08242">
    <property type="entry name" value="Methyltransf_12"/>
    <property type="match status" value="1"/>
</dbReference>